<dbReference type="AlphaFoldDB" id="A0A1A9F4Q0"/>
<dbReference type="Proteomes" id="UP000078070">
    <property type="component" value="Chromosome"/>
</dbReference>
<evidence type="ECO:0008006" key="4">
    <source>
        <dbReference type="Google" id="ProtNLM"/>
    </source>
</evidence>
<dbReference type="NCBIfam" id="NF033233">
    <property type="entry name" value="twin_helix"/>
    <property type="match status" value="1"/>
</dbReference>
<proteinExistence type="predicted"/>
<keyword evidence="3" id="KW-1185">Reference proteome</keyword>
<organism evidence="2 3">
    <name type="scientific">Marinobacterium aestuarii</name>
    <dbReference type="NCBI Taxonomy" id="1821621"/>
    <lineage>
        <taxon>Bacteria</taxon>
        <taxon>Pseudomonadati</taxon>
        <taxon>Pseudomonadota</taxon>
        <taxon>Gammaproteobacteria</taxon>
        <taxon>Oceanospirillales</taxon>
        <taxon>Oceanospirillaceae</taxon>
        <taxon>Marinobacterium</taxon>
    </lineage>
</organism>
<dbReference type="KEGG" id="mars:A8C75_20920"/>
<dbReference type="RefSeq" id="WP_067386291.1">
    <property type="nucleotide sequence ID" value="NZ_CP015839.1"/>
</dbReference>
<keyword evidence="1" id="KW-1133">Transmembrane helix</keyword>
<protein>
    <recommendedName>
        <fullName evidence="4">Twin transmembrane helix small protein</fullName>
    </recommendedName>
</protein>
<keyword evidence="1" id="KW-0812">Transmembrane</keyword>
<evidence type="ECO:0000313" key="3">
    <source>
        <dbReference type="Proteomes" id="UP000078070"/>
    </source>
</evidence>
<evidence type="ECO:0000313" key="2">
    <source>
        <dbReference type="EMBL" id="ANG64693.1"/>
    </source>
</evidence>
<dbReference type="EMBL" id="CP015839">
    <property type="protein sequence ID" value="ANG64693.1"/>
    <property type="molecule type" value="Genomic_DNA"/>
</dbReference>
<gene>
    <name evidence="2" type="ORF">A8C75_20920</name>
</gene>
<dbReference type="OrthoDB" id="7028362at2"/>
<reference evidence="2 3" key="2">
    <citation type="journal article" date="2018" name="Int. J. Syst. Evol. Microbiol.">
        <title>Marinobacterium aestuarii sp. nov., a benzene-degrading marine bacterium isolated from estuary sediment.</title>
        <authorList>
            <person name="Bae S.S."/>
            <person name="Jung J."/>
            <person name="Chung D."/>
            <person name="Baek K."/>
        </authorList>
    </citation>
    <scope>NUCLEOTIDE SEQUENCE [LARGE SCALE GENOMIC DNA]</scope>
    <source>
        <strain evidence="2 3">ST58-10</strain>
    </source>
</reference>
<feature type="transmembrane region" description="Helical" evidence="1">
    <location>
        <begin position="39"/>
        <end position="58"/>
    </location>
</feature>
<reference evidence="3" key="1">
    <citation type="submission" date="2016-05" db="EMBL/GenBank/DDBJ databases">
        <authorList>
            <person name="Baek K."/>
            <person name="Yang S.-J."/>
        </authorList>
    </citation>
    <scope>NUCLEOTIDE SEQUENCE [LARGE SCALE GENOMIC DNA]</scope>
    <source>
        <strain evidence="3">ST58-10</strain>
    </source>
</reference>
<dbReference type="Pfam" id="PF11137">
    <property type="entry name" value="DUF2909"/>
    <property type="match status" value="1"/>
</dbReference>
<name>A0A1A9F4Q0_9GAMM</name>
<sequence>MFLKPIIAVLFIAILVSLFCGLYFLLTDRGRSNRTVNSLFLRVGFSALLLLVLLYGFYTGELGSHAPWLNR</sequence>
<dbReference type="STRING" id="1821621.A8C75_20920"/>
<accession>A0A1A9F4Q0</accession>
<keyword evidence="1" id="KW-0472">Membrane</keyword>
<dbReference type="InterPro" id="IPR021313">
    <property type="entry name" value="DUF2909"/>
</dbReference>
<evidence type="ECO:0000256" key="1">
    <source>
        <dbReference type="SAM" id="Phobius"/>
    </source>
</evidence>
<feature type="transmembrane region" description="Helical" evidence="1">
    <location>
        <begin position="6"/>
        <end position="27"/>
    </location>
</feature>